<protein>
    <submittedName>
        <fullName evidence="1">Uncharacterized protein</fullName>
    </submittedName>
</protein>
<organism evidence="1 2">
    <name type="scientific">Tetranychus urticae</name>
    <name type="common">Two-spotted spider mite</name>
    <dbReference type="NCBI Taxonomy" id="32264"/>
    <lineage>
        <taxon>Eukaryota</taxon>
        <taxon>Metazoa</taxon>
        <taxon>Ecdysozoa</taxon>
        <taxon>Arthropoda</taxon>
        <taxon>Chelicerata</taxon>
        <taxon>Arachnida</taxon>
        <taxon>Acari</taxon>
        <taxon>Acariformes</taxon>
        <taxon>Trombidiformes</taxon>
        <taxon>Prostigmata</taxon>
        <taxon>Eleutherengona</taxon>
        <taxon>Raphignathae</taxon>
        <taxon>Tetranychoidea</taxon>
        <taxon>Tetranychidae</taxon>
        <taxon>Tetranychus</taxon>
    </lineage>
</organism>
<reference evidence="1" key="2">
    <citation type="submission" date="2015-06" db="UniProtKB">
        <authorList>
            <consortium name="EnsemblMetazoa"/>
        </authorList>
    </citation>
    <scope>IDENTIFICATION</scope>
</reference>
<dbReference type="EMBL" id="CAEY01000797">
    <property type="status" value="NOT_ANNOTATED_CDS"/>
    <property type="molecule type" value="Genomic_DNA"/>
</dbReference>
<dbReference type="EnsemblMetazoa" id="tetur02g05840.1">
    <property type="protein sequence ID" value="tetur02g05840.1"/>
    <property type="gene ID" value="tetur02g05840"/>
</dbReference>
<keyword evidence="2" id="KW-1185">Reference proteome</keyword>
<name>T1JVU5_TETUR</name>
<dbReference type="AlphaFoldDB" id="T1JVU5"/>
<accession>T1JVU5</accession>
<proteinExistence type="predicted"/>
<sequence>MVVNAIKFYSVLMLAFLKLFPIIEALEYFILVSPPSIITSDWTVK</sequence>
<dbReference type="Proteomes" id="UP000015104">
    <property type="component" value="Unassembled WGS sequence"/>
</dbReference>
<evidence type="ECO:0000313" key="2">
    <source>
        <dbReference type="Proteomes" id="UP000015104"/>
    </source>
</evidence>
<evidence type="ECO:0000313" key="1">
    <source>
        <dbReference type="EnsemblMetazoa" id="tetur02g05840.1"/>
    </source>
</evidence>
<dbReference type="HOGENOM" id="CLU_3208208_0_0_1"/>
<reference evidence="2" key="1">
    <citation type="submission" date="2011-08" db="EMBL/GenBank/DDBJ databases">
        <authorList>
            <person name="Rombauts S."/>
        </authorList>
    </citation>
    <scope>NUCLEOTIDE SEQUENCE</scope>
    <source>
        <strain evidence="2">London</strain>
    </source>
</reference>